<accession>A0A161W9E8</accession>
<keyword evidence="2" id="KW-0808">Transferase</keyword>
<dbReference type="Gene3D" id="3.40.50.150">
    <property type="entry name" value="Vaccinia Virus protein VP39"/>
    <property type="match status" value="1"/>
</dbReference>
<dbReference type="InterPro" id="IPR029063">
    <property type="entry name" value="SAM-dependent_MTases_sf"/>
</dbReference>
<dbReference type="EMBL" id="LFIW01001831">
    <property type="protein sequence ID" value="KZL80688.1"/>
    <property type="molecule type" value="Genomic_DNA"/>
</dbReference>
<dbReference type="PANTHER" id="PTHR43591:SF24">
    <property type="entry name" value="2-METHOXY-6-POLYPRENYL-1,4-BENZOQUINOL METHYLASE, MITOCHONDRIAL"/>
    <property type="match status" value="1"/>
</dbReference>
<gene>
    <name evidence="2" type="ORF">CI238_09059</name>
</gene>
<keyword evidence="2" id="KW-0489">Methyltransferase</keyword>
<evidence type="ECO:0000256" key="1">
    <source>
        <dbReference type="ARBA" id="ARBA00038158"/>
    </source>
</evidence>
<reference evidence="2 3" key="1">
    <citation type="submission" date="2015-06" db="EMBL/GenBank/DDBJ databases">
        <title>Survival trade-offs in plant roots during colonization by closely related pathogenic and mutualistic fungi.</title>
        <authorList>
            <person name="Hacquard S."/>
            <person name="Kracher B."/>
            <person name="Hiruma K."/>
            <person name="Weinman A."/>
            <person name="Muench P."/>
            <person name="Garrido Oter R."/>
            <person name="Ver Loren van Themaat E."/>
            <person name="Dallerey J.-F."/>
            <person name="Damm U."/>
            <person name="Henrissat B."/>
            <person name="Lespinet O."/>
            <person name="Thon M."/>
            <person name="Kemen E."/>
            <person name="McHardy A.C."/>
            <person name="Schulze-Lefert P."/>
            <person name="O'Connell R.J."/>
        </authorList>
    </citation>
    <scope>NUCLEOTIDE SEQUENCE [LARGE SCALE GENOMIC DNA]</scope>
    <source>
        <strain evidence="2 3">MAFF 238704</strain>
    </source>
</reference>
<dbReference type="GO" id="GO:0032259">
    <property type="term" value="P:methylation"/>
    <property type="evidence" value="ECO:0007669"/>
    <property type="project" value="UniProtKB-KW"/>
</dbReference>
<dbReference type="CDD" id="cd02440">
    <property type="entry name" value="AdoMet_MTases"/>
    <property type="match status" value="1"/>
</dbReference>
<dbReference type="AlphaFoldDB" id="A0A161W9E8"/>
<sequence length="257" mass="28620">LGGLHLSPSIESIDGKPARVLDIGTGSGAWAIACAEKYGNKVKVTGVDLRPIQPTMVPANCSFEIFDCELEWNWRQPVDFVHIGLTAGCIRDRKRLFERAFASLRPGGFLEVLDFHDTPQCEDDTCPKDDPARLLCLANRKAAAKLQRPVDDITQYGAIMEDVGFADVKENKRCAPTNPWPHDATQQRLGQMMAGAVADHTEALYLCRLVRAEYDCAEAAVLCAETRKTLQDPEKHLKFVLQTFWGQKPFFGVKEQT</sequence>
<name>A0A161W9E8_COLIC</name>
<comment type="caution">
    <text evidence="2">The sequence shown here is derived from an EMBL/GenBank/DDBJ whole genome shotgun (WGS) entry which is preliminary data.</text>
</comment>
<protein>
    <submittedName>
        <fullName evidence="2">Methyltransferase domain-containing protein</fullName>
    </submittedName>
</protein>
<dbReference type="STRING" id="1573173.A0A161W9E8"/>
<proteinExistence type="inferred from homology"/>
<evidence type="ECO:0000313" key="2">
    <source>
        <dbReference type="EMBL" id="KZL80688.1"/>
    </source>
</evidence>
<dbReference type="SUPFAM" id="SSF53335">
    <property type="entry name" value="S-adenosyl-L-methionine-dependent methyltransferases"/>
    <property type="match status" value="1"/>
</dbReference>
<dbReference type="Pfam" id="PF13489">
    <property type="entry name" value="Methyltransf_23"/>
    <property type="match status" value="1"/>
</dbReference>
<dbReference type="PANTHER" id="PTHR43591">
    <property type="entry name" value="METHYLTRANSFERASE"/>
    <property type="match status" value="1"/>
</dbReference>
<organism evidence="2 3">
    <name type="scientific">Colletotrichum incanum</name>
    <name type="common">Soybean anthracnose fungus</name>
    <dbReference type="NCBI Taxonomy" id="1573173"/>
    <lineage>
        <taxon>Eukaryota</taxon>
        <taxon>Fungi</taxon>
        <taxon>Dikarya</taxon>
        <taxon>Ascomycota</taxon>
        <taxon>Pezizomycotina</taxon>
        <taxon>Sordariomycetes</taxon>
        <taxon>Hypocreomycetidae</taxon>
        <taxon>Glomerellales</taxon>
        <taxon>Glomerellaceae</taxon>
        <taxon>Colletotrichum</taxon>
        <taxon>Colletotrichum spaethianum species complex</taxon>
    </lineage>
</organism>
<feature type="non-terminal residue" evidence="2">
    <location>
        <position position="1"/>
    </location>
</feature>
<comment type="similarity">
    <text evidence="1">Belongs to the methyltransferase superfamily. LaeA methyltransferase family.</text>
</comment>
<dbReference type="GO" id="GO:0008168">
    <property type="term" value="F:methyltransferase activity"/>
    <property type="evidence" value="ECO:0007669"/>
    <property type="project" value="UniProtKB-KW"/>
</dbReference>
<keyword evidence="3" id="KW-1185">Reference proteome</keyword>
<evidence type="ECO:0000313" key="3">
    <source>
        <dbReference type="Proteomes" id="UP000076584"/>
    </source>
</evidence>
<dbReference type="Proteomes" id="UP000076584">
    <property type="component" value="Unassembled WGS sequence"/>
</dbReference>